<keyword evidence="4" id="KW-1185">Reference proteome</keyword>
<dbReference type="Gene3D" id="3.40.710.10">
    <property type="entry name" value="DD-peptidase/beta-lactamase superfamily"/>
    <property type="match status" value="1"/>
</dbReference>
<evidence type="ECO:0000313" key="3">
    <source>
        <dbReference type="EMBL" id="AMP97441.1"/>
    </source>
</evidence>
<dbReference type="AlphaFoldDB" id="A0A127V822"/>
<sequence>MYILYLSGPYSITLIMKLRIISALLLIASLNAVAQQPVIKADSRLNGLDTTFQRVLKTWNAAGFAVAVIQKNKVIYAKGFGYRDVANKLPVTSNTLFAIGSCSKAFTTTLVGKLQKEGKVNIDQPVNNYLPALKFYNEDMTNHITLRDMMSHRTGLSRFDMSWYLFNTSSADSLLKRIQYMEPNAGLREKWQYNNFMYMAQGALIEKITGKSWADNIKEKIFIPLGMTHSNINIPELLKGGEISKGYGVKPDHTLDQLDYFNIDGMAPAGAINSNVNDMAKWMSAWINNGKYEGKEIIPENFRNQAISSQAIVEGGLPEKESKDIYFGNYGFGWFLDSYKGHYRVEHGGNIDGFSAISSFFPADSIGVVVLSNQHGSKVPVVVKDIIVDRLLHLKYQDWISQIKNGQDKAELARDKEKKKTIIAPHHASTHPIADFAGSYSHPAYGTMKIYVENDSLFAKSKIRAYWLKQANYDIFEFYDKDPKDGVNTATGYAGFNLQFHMNLSGDIDGFEAQLESRLKPFLFVRAKNVKQAKAPE</sequence>
<dbReference type="Gene3D" id="2.40.128.600">
    <property type="match status" value="1"/>
</dbReference>
<dbReference type="EMBL" id="CP014504">
    <property type="protein sequence ID" value="AMP97441.1"/>
    <property type="molecule type" value="Genomic_DNA"/>
</dbReference>
<dbReference type="Pfam" id="PF11954">
    <property type="entry name" value="DUF3471"/>
    <property type="match status" value="1"/>
</dbReference>
<dbReference type="KEGG" id="pcm:AY601_0486"/>
<evidence type="ECO:0000259" key="1">
    <source>
        <dbReference type="Pfam" id="PF00144"/>
    </source>
</evidence>
<evidence type="ECO:0008006" key="5">
    <source>
        <dbReference type="Google" id="ProtNLM"/>
    </source>
</evidence>
<dbReference type="InterPro" id="IPR050491">
    <property type="entry name" value="AmpC-like"/>
</dbReference>
<protein>
    <recommendedName>
        <fullName evidence="5">CubicO group peptidase (Beta-lactamase class C family)</fullName>
    </recommendedName>
</protein>
<feature type="domain" description="Beta-lactamase-related" evidence="1">
    <location>
        <begin position="49"/>
        <end position="380"/>
    </location>
</feature>
<reference evidence="3 4" key="1">
    <citation type="submission" date="2016-03" db="EMBL/GenBank/DDBJ databases">
        <title>Complete genome sequence of Pedobacter cryoconitis PAMC 27485.</title>
        <authorList>
            <person name="Lee J."/>
            <person name="Kim O.-S."/>
        </authorList>
    </citation>
    <scope>NUCLEOTIDE SEQUENCE [LARGE SCALE GENOMIC DNA]</scope>
    <source>
        <strain evidence="3 4">PAMC 27485</strain>
    </source>
</reference>
<gene>
    <name evidence="3" type="ORF">AY601_0486</name>
</gene>
<organism evidence="3 4">
    <name type="scientific">Pedobacter cryoconitis</name>
    <dbReference type="NCBI Taxonomy" id="188932"/>
    <lineage>
        <taxon>Bacteria</taxon>
        <taxon>Pseudomonadati</taxon>
        <taxon>Bacteroidota</taxon>
        <taxon>Sphingobacteriia</taxon>
        <taxon>Sphingobacteriales</taxon>
        <taxon>Sphingobacteriaceae</taxon>
        <taxon>Pedobacter</taxon>
    </lineage>
</organism>
<dbReference type="PATRIC" id="fig|188932.3.peg.495"/>
<dbReference type="PANTHER" id="PTHR46825">
    <property type="entry name" value="D-ALANYL-D-ALANINE-CARBOXYPEPTIDASE/ENDOPEPTIDASE AMPH"/>
    <property type="match status" value="1"/>
</dbReference>
<dbReference type="InterPro" id="IPR001466">
    <property type="entry name" value="Beta-lactam-related"/>
</dbReference>
<dbReference type="InterPro" id="IPR012338">
    <property type="entry name" value="Beta-lactam/transpept-like"/>
</dbReference>
<dbReference type="Proteomes" id="UP000071561">
    <property type="component" value="Chromosome"/>
</dbReference>
<name>A0A127V822_9SPHI</name>
<proteinExistence type="predicted"/>
<dbReference type="SUPFAM" id="SSF56601">
    <property type="entry name" value="beta-lactamase/transpeptidase-like"/>
    <property type="match status" value="1"/>
</dbReference>
<dbReference type="Pfam" id="PF00144">
    <property type="entry name" value="Beta-lactamase"/>
    <property type="match status" value="1"/>
</dbReference>
<accession>A0A127V822</accession>
<dbReference type="InterPro" id="IPR021860">
    <property type="entry name" value="Peptidase_S12_Pab87-rel_C"/>
</dbReference>
<evidence type="ECO:0000259" key="2">
    <source>
        <dbReference type="Pfam" id="PF11954"/>
    </source>
</evidence>
<evidence type="ECO:0000313" key="4">
    <source>
        <dbReference type="Proteomes" id="UP000071561"/>
    </source>
</evidence>
<dbReference type="PANTHER" id="PTHR46825:SF15">
    <property type="entry name" value="BETA-LACTAMASE-RELATED DOMAIN-CONTAINING PROTEIN"/>
    <property type="match status" value="1"/>
</dbReference>
<feature type="domain" description="Peptidase S12 Pab87-related C-terminal" evidence="2">
    <location>
        <begin position="427"/>
        <end position="514"/>
    </location>
</feature>